<dbReference type="Gene3D" id="3.50.50.60">
    <property type="entry name" value="FAD/NAD(P)-binding domain"/>
    <property type="match status" value="1"/>
</dbReference>
<keyword evidence="4" id="KW-1185">Reference proteome</keyword>
<dbReference type="GO" id="GO:0050660">
    <property type="term" value="F:flavin adenine dinucleotide binding"/>
    <property type="evidence" value="ECO:0007669"/>
    <property type="project" value="TreeGrafter"/>
</dbReference>
<name>U1HU05_ENDPU</name>
<dbReference type="eggNOG" id="KOG0029">
    <property type="taxonomic scope" value="Eukaryota"/>
</dbReference>
<evidence type="ECO:0000256" key="1">
    <source>
        <dbReference type="SAM" id="MobiDB-lite"/>
    </source>
</evidence>
<gene>
    <name evidence="3" type="ORF">EPUS_04802</name>
</gene>
<dbReference type="AlphaFoldDB" id="U1HU05"/>
<organism evidence="3 4">
    <name type="scientific">Endocarpon pusillum (strain Z07020 / HMAS-L-300199)</name>
    <name type="common">Lichen-forming fungus</name>
    <dbReference type="NCBI Taxonomy" id="1263415"/>
    <lineage>
        <taxon>Eukaryota</taxon>
        <taxon>Fungi</taxon>
        <taxon>Dikarya</taxon>
        <taxon>Ascomycota</taxon>
        <taxon>Pezizomycotina</taxon>
        <taxon>Eurotiomycetes</taxon>
        <taxon>Chaetothyriomycetidae</taxon>
        <taxon>Verrucariales</taxon>
        <taxon>Verrucariaceae</taxon>
        <taxon>Endocarpon</taxon>
    </lineage>
</organism>
<protein>
    <recommendedName>
        <fullName evidence="2">Amine oxidase domain-containing protein</fullName>
    </recommendedName>
</protein>
<dbReference type="EMBL" id="KE721051">
    <property type="protein sequence ID" value="ERF72749.1"/>
    <property type="molecule type" value="Genomic_DNA"/>
</dbReference>
<evidence type="ECO:0000313" key="4">
    <source>
        <dbReference type="Proteomes" id="UP000019373"/>
    </source>
</evidence>
<dbReference type="Proteomes" id="UP000019373">
    <property type="component" value="Unassembled WGS sequence"/>
</dbReference>
<dbReference type="RefSeq" id="XP_007801637.1">
    <property type="nucleotide sequence ID" value="XM_007803446.1"/>
</dbReference>
<sequence>MEGRAHPGKASTSSGQKNRMMDDLTSYSENLLRRFKQRLPPAVKNVPAAETETETETHRTFQVGIVGAGLAGLRCAEVLIQEGFAVTMIEARGRLGGRIHQSSLAGQLVDMGPNWIHGTDDNPVVKLAENVNCKLISPNESTYVYDSAGMHMNAQKVLSADTTFWDILADAFKYSDEDCNGIAPNRSLKDYFIERLSASQLDKEAQSTVMELAEMWGGFVGDPFERQSLKWFWLEECLEGENLFVSNTHRAIINRTAEAALSCGDIHFSTIVRSIEARHEEKGAGRVVVKTANRNFSFDAVVVTIPLGCLKMGTVQFVPELPQNVHRAIKDTSYGRLEKAFLAFSAPFWERSNMSALKDEDATRATENTFPMFTRFLRPSYVPEEQSSWTLEMVALSSPTIFGDDARPVIMFCLWGASAAHMTSAIASLNPSSDEYYKVMDMLFRPFYSRLPNYEEGHPDCIPTEVLATNWQNDEFAGKGSYTNFKTHLRGEQSNEDPAIDDHFLTLRHGLPERGIWFAGEHTAPFVALGTSTGAYWSGESAATRIIEAYMLSRQRQSG</sequence>
<feature type="region of interest" description="Disordered" evidence="1">
    <location>
        <begin position="1"/>
        <end position="21"/>
    </location>
</feature>
<dbReference type="HOGENOM" id="CLU_004498_7_1_1"/>
<dbReference type="SUPFAM" id="SSF51905">
    <property type="entry name" value="FAD/NAD(P)-binding domain"/>
    <property type="match status" value="1"/>
</dbReference>
<dbReference type="InterPro" id="IPR036188">
    <property type="entry name" value="FAD/NAD-bd_sf"/>
</dbReference>
<accession>U1HU05</accession>
<dbReference type="GeneID" id="19239756"/>
<dbReference type="InterPro" id="IPR002937">
    <property type="entry name" value="Amino_oxidase"/>
</dbReference>
<dbReference type="OrthoDB" id="5046242at2759"/>
<reference evidence="4" key="1">
    <citation type="journal article" date="2014" name="BMC Genomics">
        <title>Genome characteristics reveal the impact of lichenization on lichen-forming fungus Endocarpon pusillum Hedwig (Verrucariales, Ascomycota).</title>
        <authorList>
            <person name="Wang Y.-Y."/>
            <person name="Liu B."/>
            <person name="Zhang X.-Y."/>
            <person name="Zhou Q.-M."/>
            <person name="Zhang T."/>
            <person name="Li H."/>
            <person name="Yu Y.-F."/>
            <person name="Zhang X.-L."/>
            <person name="Hao X.-Y."/>
            <person name="Wang M."/>
            <person name="Wang L."/>
            <person name="Wei J.-C."/>
        </authorList>
    </citation>
    <scope>NUCLEOTIDE SEQUENCE [LARGE SCALE GENOMIC DNA]</scope>
    <source>
        <strain evidence="4">Z07020 / HMAS-L-300199</strain>
    </source>
</reference>
<dbReference type="InterPro" id="IPR050281">
    <property type="entry name" value="Flavin_monoamine_oxidase"/>
</dbReference>
<dbReference type="GO" id="GO:0016491">
    <property type="term" value="F:oxidoreductase activity"/>
    <property type="evidence" value="ECO:0007669"/>
    <property type="project" value="InterPro"/>
</dbReference>
<dbReference type="GO" id="GO:0006338">
    <property type="term" value="P:chromatin remodeling"/>
    <property type="evidence" value="ECO:0007669"/>
    <property type="project" value="TreeGrafter"/>
</dbReference>
<dbReference type="Gene3D" id="3.90.660.10">
    <property type="match status" value="1"/>
</dbReference>
<feature type="domain" description="Amine oxidase" evidence="2">
    <location>
        <begin position="70"/>
        <end position="547"/>
    </location>
</feature>
<evidence type="ECO:0000313" key="3">
    <source>
        <dbReference type="EMBL" id="ERF72749.1"/>
    </source>
</evidence>
<evidence type="ECO:0000259" key="2">
    <source>
        <dbReference type="Pfam" id="PF01593"/>
    </source>
</evidence>
<dbReference type="GO" id="GO:0003682">
    <property type="term" value="F:chromatin binding"/>
    <property type="evidence" value="ECO:0007669"/>
    <property type="project" value="TreeGrafter"/>
</dbReference>
<dbReference type="PANTHER" id="PTHR10742">
    <property type="entry name" value="FLAVIN MONOAMINE OXIDASE"/>
    <property type="match status" value="1"/>
</dbReference>
<dbReference type="PANTHER" id="PTHR10742:SF414">
    <property type="entry name" value="CONTAINING AMINE OXIDASE, PUTATIVE (AFU_ORTHOLOGUE AFUA_3G12150)-RELATED"/>
    <property type="match status" value="1"/>
</dbReference>
<dbReference type="OMA" id="WFWLEEC"/>
<proteinExistence type="predicted"/>
<dbReference type="Pfam" id="PF01593">
    <property type="entry name" value="Amino_oxidase"/>
    <property type="match status" value="1"/>
</dbReference>
<dbReference type="SUPFAM" id="SSF54373">
    <property type="entry name" value="FAD-linked reductases, C-terminal domain"/>
    <property type="match status" value="1"/>
</dbReference>